<keyword evidence="1" id="KW-0378">Hydrolase</keyword>
<dbReference type="PANTHER" id="PTHR31377:SF2">
    <property type="entry name" value="AGMATINE DEIMINASE"/>
    <property type="match status" value="1"/>
</dbReference>
<sequence>MAPADQDDFYWPAEWTEQERCWLGWPDRADWFPHQAKEAQAAVTGVAAAIAKFVPVTVVANPSQVDKARSLLPTVVQVLGLNLETPYIRDTAPLFVKSLLSGNAVGVDYRFNLYGSHQGPNGEWITKWGSVYAHKLHDADVAGALLRHLGMQRVQSPMVLEGGSVHTDGEGTMVTTAECLLHENRNPNMTREQIEAELNRTLGVNKVIWLPRGVYADWVTNGHCDNFCCFVRPGHVLLAWTDDESDPQWEISQEAYRVLSATPDARGRKLKIHKVPMPPPLHITQAEADACQHDGKAKRGAGERLPASYINFYHGNGGAVIPAFGEGTDELARAAIQEAYGPSVKVVSVPARPILMGGGDIHCMTMQQAKI</sequence>
<accession>A0AAW1NTN3</accession>
<keyword evidence="3" id="KW-1185">Reference proteome</keyword>
<evidence type="ECO:0000313" key="2">
    <source>
        <dbReference type="EMBL" id="KAK9797029.1"/>
    </source>
</evidence>
<name>A0AAW1NTN3_9CHLO</name>
<dbReference type="GO" id="GO:0009446">
    <property type="term" value="P:putrescine biosynthetic process"/>
    <property type="evidence" value="ECO:0007669"/>
    <property type="project" value="InterPro"/>
</dbReference>
<reference evidence="2 3" key="1">
    <citation type="journal article" date="2024" name="Nat. Commun.">
        <title>Phylogenomics reveals the evolutionary origins of lichenization in chlorophyte algae.</title>
        <authorList>
            <person name="Puginier C."/>
            <person name="Libourel C."/>
            <person name="Otte J."/>
            <person name="Skaloud P."/>
            <person name="Haon M."/>
            <person name="Grisel S."/>
            <person name="Petersen M."/>
            <person name="Berrin J.G."/>
            <person name="Delaux P.M."/>
            <person name="Dal Grande F."/>
            <person name="Keller J."/>
        </authorList>
    </citation>
    <scope>NUCLEOTIDE SEQUENCE [LARGE SCALE GENOMIC DNA]</scope>
    <source>
        <strain evidence="2 3">SAG 2036</strain>
    </source>
</reference>
<evidence type="ECO:0008006" key="4">
    <source>
        <dbReference type="Google" id="ProtNLM"/>
    </source>
</evidence>
<dbReference type="GO" id="GO:0047632">
    <property type="term" value="F:agmatine deiminase activity"/>
    <property type="evidence" value="ECO:0007669"/>
    <property type="project" value="InterPro"/>
</dbReference>
<evidence type="ECO:0000313" key="3">
    <source>
        <dbReference type="Proteomes" id="UP001465755"/>
    </source>
</evidence>
<dbReference type="EMBL" id="JALJOQ010000111">
    <property type="protein sequence ID" value="KAK9797029.1"/>
    <property type="molecule type" value="Genomic_DNA"/>
</dbReference>
<dbReference type="InterPro" id="IPR017754">
    <property type="entry name" value="Agmatine_deiminase"/>
</dbReference>
<dbReference type="InterPro" id="IPR007466">
    <property type="entry name" value="Peptidyl-Arg-deiminase_porph"/>
</dbReference>
<dbReference type="AlphaFoldDB" id="A0AAW1NTN3"/>
<dbReference type="NCBIfam" id="TIGR03380">
    <property type="entry name" value="agmatine_aguA"/>
    <property type="match status" value="1"/>
</dbReference>
<dbReference type="Pfam" id="PF04371">
    <property type="entry name" value="PAD_porph"/>
    <property type="match status" value="1"/>
</dbReference>
<dbReference type="SUPFAM" id="SSF55909">
    <property type="entry name" value="Pentein"/>
    <property type="match status" value="1"/>
</dbReference>
<evidence type="ECO:0000256" key="1">
    <source>
        <dbReference type="ARBA" id="ARBA00022801"/>
    </source>
</evidence>
<organism evidence="2 3">
    <name type="scientific">Symbiochloris irregularis</name>
    <dbReference type="NCBI Taxonomy" id="706552"/>
    <lineage>
        <taxon>Eukaryota</taxon>
        <taxon>Viridiplantae</taxon>
        <taxon>Chlorophyta</taxon>
        <taxon>core chlorophytes</taxon>
        <taxon>Trebouxiophyceae</taxon>
        <taxon>Trebouxiales</taxon>
        <taxon>Trebouxiaceae</taxon>
        <taxon>Symbiochloris</taxon>
    </lineage>
</organism>
<dbReference type="Gene3D" id="3.75.10.10">
    <property type="entry name" value="L-arginine/glycine Amidinotransferase, Chain A"/>
    <property type="match status" value="1"/>
</dbReference>
<dbReference type="PANTHER" id="PTHR31377">
    <property type="entry name" value="AGMATINE DEIMINASE-RELATED"/>
    <property type="match status" value="1"/>
</dbReference>
<gene>
    <name evidence="2" type="ORF">WJX73_010412</name>
</gene>
<proteinExistence type="predicted"/>
<dbReference type="Proteomes" id="UP001465755">
    <property type="component" value="Unassembled WGS sequence"/>
</dbReference>
<protein>
    <recommendedName>
        <fullName evidence="4">Agmatine deiminase</fullName>
    </recommendedName>
</protein>
<dbReference type="GO" id="GO:0004668">
    <property type="term" value="F:protein-arginine deiminase activity"/>
    <property type="evidence" value="ECO:0007669"/>
    <property type="project" value="InterPro"/>
</dbReference>
<comment type="caution">
    <text evidence="2">The sequence shown here is derived from an EMBL/GenBank/DDBJ whole genome shotgun (WGS) entry which is preliminary data.</text>
</comment>